<comment type="caution">
    <text evidence="8">The sequence shown here is derived from an EMBL/GenBank/DDBJ whole genome shotgun (WGS) entry which is preliminary data.</text>
</comment>
<dbReference type="Gene3D" id="1.10.10.10">
    <property type="entry name" value="Winged helix-like DNA-binding domain superfamily/Winged helix DNA-binding domain"/>
    <property type="match status" value="1"/>
</dbReference>
<dbReference type="InterPro" id="IPR013324">
    <property type="entry name" value="RNA_pol_sigma_r3/r4-like"/>
</dbReference>
<name>A0A2T7UMF0_9RHOB</name>
<dbReference type="PANTHER" id="PTHR43133:SF8">
    <property type="entry name" value="RNA POLYMERASE SIGMA FACTOR HI_1459-RELATED"/>
    <property type="match status" value="1"/>
</dbReference>
<dbReference type="InterPro" id="IPR013249">
    <property type="entry name" value="RNA_pol_sigma70_r4_t2"/>
</dbReference>
<evidence type="ECO:0000313" key="8">
    <source>
        <dbReference type="EMBL" id="PVE45844.1"/>
    </source>
</evidence>
<evidence type="ECO:0000256" key="2">
    <source>
        <dbReference type="ARBA" id="ARBA00023015"/>
    </source>
</evidence>
<organism evidence="8 9">
    <name type="scientific">Pararhodobacter aggregans</name>
    <dbReference type="NCBI Taxonomy" id="404875"/>
    <lineage>
        <taxon>Bacteria</taxon>
        <taxon>Pseudomonadati</taxon>
        <taxon>Pseudomonadota</taxon>
        <taxon>Alphaproteobacteria</taxon>
        <taxon>Rhodobacterales</taxon>
        <taxon>Paracoccaceae</taxon>
        <taxon>Pararhodobacter</taxon>
    </lineage>
</organism>
<accession>A0A2T7UMF0</accession>
<dbReference type="GO" id="GO:0006352">
    <property type="term" value="P:DNA-templated transcription initiation"/>
    <property type="evidence" value="ECO:0007669"/>
    <property type="project" value="InterPro"/>
</dbReference>
<dbReference type="NCBIfam" id="NF009176">
    <property type="entry name" value="PRK12524.1"/>
    <property type="match status" value="1"/>
</dbReference>
<dbReference type="SUPFAM" id="SSF88659">
    <property type="entry name" value="Sigma3 and sigma4 domains of RNA polymerase sigma factors"/>
    <property type="match status" value="1"/>
</dbReference>
<dbReference type="RefSeq" id="WP_107754826.1">
    <property type="nucleotide sequence ID" value="NZ_QBKF01000017.1"/>
</dbReference>
<dbReference type="InterPro" id="IPR036388">
    <property type="entry name" value="WH-like_DNA-bd_sf"/>
</dbReference>
<reference evidence="8 9" key="1">
    <citation type="journal article" date="2011" name="Syst. Appl. Microbiol.">
        <title>Defluviimonas denitrificans gen. nov., sp. nov., and Pararhodobacter aggregans gen. nov., sp. nov., non-phototrophic Rhodobacteraceae from the biofilter of a marine aquaculture.</title>
        <authorList>
            <person name="Foesel B.U."/>
            <person name="Drake H.L."/>
            <person name="Schramm A."/>
        </authorList>
    </citation>
    <scope>NUCLEOTIDE SEQUENCE [LARGE SCALE GENOMIC DNA]</scope>
    <source>
        <strain evidence="8 9">D1-19</strain>
    </source>
</reference>
<feature type="domain" description="RNA polymerase sigma-70 region 2" evidence="6">
    <location>
        <begin position="37"/>
        <end position="104"/>
    </location>
</feature>
<keyword evidence="5" id="KW-0804">Transcription</keyword>
<dbReference type="InterPro" id="IPR014284">
    <property type="entry name" value="RNA_pol_sigma-70_dom"/>
</dbReference>
<dbReference type="GO" id="GO:0003677">
    <property type="term" value="F:DNA binding"/>
    <property type="evidence" value="ECO:0007669"/>
    <property type="project" value="UniProtKB-KW"/>
</dbReference>
<keyword evidence="3" id="KW-0731">Sigma factor</keyword>
<gene>
    <name evidence="8" type="ORF">DDE23_18665</name>
</gene>
<dbReference type="Pfam" id="PF08281">
    <property type="entry name" value="Sigma70_r4_2"/>
    <property type="match status" value="1"/>
</dbReference>
<dbReference type="Proteomes" id="UP000244810">
    <property type="component" value="Unassembled WGS sequence"/>
</dbReference>
<dbReference type="SUPFAM" id="SSF88946">
    <property type="entry name" value="Sigma2 domain of RNA polymerase sigma factors"/>
    <property type="match status" value="1"/>
</dbReference>
<dbReference type="NCBIfam" id="NF004113">
    <property type="entry name" value="PRK05602.1"/>
    <property type="match status" value="1"/>
</dbReference>
<comment type="similarity">
    <text evidence="1">Belongs to the sigma-70 factor family. ECF subfamily.</text>
</comment>
<dbReference type="InterPro" id="IPR007627">
    <property type="entry name" value="RNA_pol_sigma70_r2"/>
</dbReference>
<protein>
    <submittedName>
        <fullName evidence="8">RNA polymerase sigma factor</fullName>
    </submittedName>
</protein>
<keyword evidence="9" id="KW-1185">Reference proteome</keyword>
<dbReference type="InterPro" id="IPR013325">
    <property type="entry name" value="RNA_pol_sigma_r2"/>
</dbReference>
<evidence type="ECO:0000256" key="3">
    <source>
        <dbReference type="ARBA" id="ARBA00023082"/>
    </source>
</evidence>
<evidence type="ECO:0000313" key="9">
    <source>
        <dbReference type="Proteomes" id="UP000244810"/>
    </source>
</evidence>
<dbReference type="OrthoDB" id="9780326at2"/>
<dbReference type="GO" id="GO:0016987">
    <property type="term" value="F:sigma factor activity"/>
    <property type="evidence" value="ECO:0007669"/>
    <property type="project" value="UniProtKB-KW"/>
</dbReference>
<dbReference type="InterPro" id="IPR039425">
    <property type="entry name" value="RNA_pol_sigma-70-like"/>
</dbReference>
<dbReference type="CDD" id="cd06171">
    <property type="entry name" value="Sigma70_r4"/>
    <property type="match status" value="1"/>
</dbReference>
<feature type="domain" description="RNA polymerase sigma factor 70 region 4 type 2" evidence="7">
    <location>
        <begin position="131"/>
        <end position="184"/>
    </location>
</feature>
<keyword evidence="2" id="KW-0805">Transcription regulation</keyword>
<dbReference type="NCBIfam" id="TIGR02937">
    <property type="entry name" value="sigma70-ECF"/>
    <property type="match status" value="1"/>
</dbReference>
<evidence type="ECO:0000256" key="5">
    <source>
        <dbReference type="ARBA" id="ARBA00023163"/>
    </source>
</evidence>
<dbReference type="Gene3D" id="1.10.1740.10">
    <property type="match status" value="1"/>
</dbReference>
<evidence type="ECO:0000259" key="6">
    <source>
        <dbReference type="Pfam" id="PF04542"/>
    </source>
</evidence>
<dbReference type="Pfam" id="PF04542">
    <property type="entry name" value="Sigma70_r2"/>
    <property type="match status" value="1"/>
</dbReference>
<dbReference type="PANTHER" id="PTHR43133">
    <property type="entry name" value="RNA POLYMERASE ECF-TYPE SIGMA FACTO"/>
    <property type="match status" value="1"/>
</dbReference>
<evidence type="ECO:0000256" key="1">
    <source>
        <dbReference type="ARBA" id="ARBA00010641"/>
    </source>
</evidence>
<dbReference type="EMBL" id="QDDR01000011">
    <property type="protein sequence ID" value="PVE45844.1"/>
    <property type="molecule type" value="Genomic_DNA"/>
</dbReference>
<proteinExistence type="inferred from homology"/>
<evidence type="ECO:0000259" key="7">
    <source>
        <dbReference type="Pfam" id="PF08281"/>
    </source>
</evidence>
<keyword evidence="4" id="KW-0238">DNA-binding</keyword>
<dbReference type="AlphaFoldDB" id="A0A2T7UMF0"/>
<sequence>MPRDTTDRMTAPESESLSDDALLGRYAAGDASAARVLVDRLAPRILRLATRLLQDRAEAEDVTQEALLRLWQIAPRWEAGGAQPSTWLHRVAVNLATDRLRRRRGVDFDSIDEPDDPAPAAVETMIEDDRRRALDQALAALPERQRVAVVLRHLEGLTNPEIGAAMGIGVEAVESLTARGKRRLAQLLEGRRDELGYDR</sequence>
<evidence type="ECO:0000256" key="4">
    <source>
        <dbReference type="ARBA" id="ARBA00023125"/>
    </source>
</evidence>